<reference evidence="2 3" key="1">
    <citation type="journal article" date="2020" name="Biotechnol. Biofuels">
        <title>New insights from the biogas microbiome by comprehensive genome-resolved metagenomics of nearly 1600 species originating from multiple anaerobic digesters.</title>
        <authorList>
            <person name="Campanaro S."/>
            <person name="Treu L."/>
            <person name="Rodriguez-R L.M."/>
            <person name="Kovalovszki A."/>
            <person name="Ziels R.M."/>
            <person name="Maus I."/>
            <person name="Zhu X."/>
            <person name="Kougias P.G."/>
            <person name="Basile A."/>
            <person name="Luo G."/>
            <person name="Schluter A."/>
            <person name="Konstantinidis K.T."/>
            <person name="Angelidaki I."/>
        </authorList>
    </citation>
    <scope>NUCLEOTIDE SEQUENCE [LARGE SCALE GENOMIC DNA]</scope>
    <source>
        <strain evidence="2">AS27yjCOA_202</strain>
    </source>
</reference>
<accession>A0A7X9E7J9</accession>
<sequence length="400" mass="44072">MFNLPFLEKVDTNTNKFLSLNVNAKDVRCVAFFFDGDLFKIIGSGKKNLEKGYVRNGMVINKEGVSEAIKEVVSKATENLEDKTRKTIIAIDGGITLGLTTTVRLKRATTDPIKADEVEELYSRITEASYIQAHNKVLQNTGDPDLELDSITTSDIYLKIDNQNVAILEGQRGETIEAAVYNSFAPSFHVKSIQGIIKKSGLELIALGSQMYSVVEWFKNPPKNILDFVLISIAEDSTDVGVVFGGGIVSSKTLNIGHTHFIEAVGLNMGLSPKDAENVLNMYNQEKLSESERITVEKCLKGITSLWIDGIKLLFEDFSGIKMFSNKIFLSGCGAEIPDIENALKEEPWTKTIPFKASLEIAKLSLSDLSKVSYATGELLSSDWLYTVAASIIYKEILGI</sequence>
<organism evidence="2 3">
    <name type="scientific">candidate division WWE3 bacterium</name>
    <dbReference type="NCBI Taxonomy" id="2053526"/>
    <lineage>
        <taxon>Bacteria</taxon>
        <taxon>Katanobacteria</taxon>
    </lineage>
</organism>
<dbReference type="InterPro" id="IPR043129">
    <property type="entry name" value="ATPase_NBD"/>
</dbReference>
<gene>
    <name evidence="2" type="ORF">GYA37_02725</name>
</gene>
<dbReference type="GO" id="GO:0051301">
    <property type="term" value="P:cell division"/>
    <property type="evidence" value="ECO:0007669"/>
    <property type="project" value="InterPro"/>
</dbReference>
<comment type="caution">
    <text evidence="2">The sequence shown here is derived from an EMBL/GenBank/DDBJ whole genome shotgun (WGS) entry which is preliminary data.</text>
</comment>
<name>A0A7X9E7J9_UNCKA</name>
<dbReference type="InterPro" id="IPR003494">
    <property type="entry name" value="SHS2_FtsA"/>
</dbReference>
<evidence type="ECO:0000259" key="1">
    <source>
        <dbReference type="SMART" id="SM00842"/>
    </source>
</evidence>
<feature type="domain" description="SHS2" evidence="1">
    <location>
        <begin position="17"/>
        <end position="214"/>
    </location>
</feature>
<dbReference type="PANTHER" id="PTHR32432">
    <property type="entry name" value="CELL DIVISION PROTEIN FTSA-RELATED"/>
    <property type="match status" value="1"/>
</dbReference>
<dbReference type="SUPFAM" id="SSF53067">
    <property type="entry name" value="Actin-like ATPase domain"/>
    <property type="match status" value="1"/>
</dbReference>
<dbReference type="Gene3D" id="3.30.420.40">
    <property type="match status" value="1"/>
</dbReference>
<proteinExistence type="predicted"/>
<evidence type="ECO:0000313" key="2">
    <source>
        <dbReference type="EMBL" id="NMB91736.1"/>
    </source>
</evidence>
<dbReference type="Proteomes" id="UP000590542">
    <property type="component" value="Unassembled WGS sequence"/>
</dbReference>
<dbReference type="EMBL" id="JAAZNV010000009">
    <property type="protein sequence ID" value="NMB91736.1"/>
    <property type="molecule type" value="Genomic_DNA"/>
</dbReference>
<dbReference type="AlphaFoldDB" id="A0A7X9E7J9"/>
<dbReference type="InterPro" id="IPR050696">
    <property type="entry name" value="FtsA/MreB"/>
</dbReference>
<protein>
    <recommendedName>
        <fullName evidence="1">SHS2 domain-containing protein</fullName>
    </recommendedName>
</protein>
<dbReference type="SMART" id="SM00842">
    <property type="entry name" value="FtsA"/>
    <property type="match status" value="1"/>
</dbReference>
<evidence type="ECO:0000313" key="3">
    <source>
        <dbReference type="Proteomes" id="UP000590542"/>
    </source>
</evidence>